<dbReference type="HOGENOM" id="CLU_1361339_0_0_1"/>
<sequence>MVICPVGRATENRGHRRVARAKAPLIARVCAGLGSQDPEKEGTVGSSADDCLLAEPCRVKGFEKIWKQIFVGFETWSSRDVLPAGGQARPGQAMSQSPAEPSARTACESAAGRFRLPSGGYEWNKKKKSAADGNTAQERGKLKSSHRHPGRRLSSGSTVGWGQLLWSCPDDSQRGCEETKVAGSTVKRRRLENEDPGGLWA</sequence>
<dbReference type="KEGG" id="val:VDBG_08155"/>
<dbReference type="Proteomes" id="UP000008698">
    <property type="component" value="Unassembled WGS sequence"/>
</dbReference>
<dbReference type="OrthoDB" id="10584094at2759"/>
<evidence type="ECO:0000313" key="2">
    <source>
        <dbReference type="EMBL" id="EEY22045.1"/>
    </source>
</evidence>
<dbReference type="EMBL" id="DS985224">
    <property type="protein sequence ID" value="EEY22045.1"/>
    <property type="molecule type" value="Genomic_DNA"/>
</dbReference>
<gene>
    <name evidence="2" type="ORF">VDBG_08155</name>
</gene>
<accession>C9STD0</accession>
<reference evidence="3" key="1">
    <citation type="journal article" date="2011" name="PLoS Pathog.">
        <title>Comparative genomics yields insights into niche adaptation of plant vascular wilt pathogens.</title>
        <authorList>
            <person name="Klosterman S.J."/>
            <person name="Subbarao K.V."/>
            <person name="Kang S."/>
            <person name="Veronese P."/>
            <person name="Gold S.E."/>
            <person name="Thomma B.P.H.J."/>
            <person name="Chen Z."/>
            <person name="Henrissat B."/>
            <person name="Lee Y.-H."/>
            <person name="Park J."/>
            <person name="Garcia-Pedrajas M.D."/>
            <person name="Barbara D.J."/>
            <person name="Anchieta A."/>
            <person name="de Jonge R."/>
            <person name="Santhanam P."/>
            <person name="Maruthachalam K."/>
            <person name="Atallah Z."/>
            <person name="Amyotte S.G."/>
            <person name="Paz Z."/>
            <person name="Inderbitzin P."/>
            <person name="Hayes R.J."/>
            <person name="Heiman D.I."/>
            <person name="Young S."/>
            <person name="Zeng Q."/>
            <person name="Engels R."/>
            <person name="Galagan J."/>
            <person name="Cuomo C.A."/>
            <person name="Dobinson K.F."/>
            <person name="Ma L.-J."/>
        </authorList>
    </citation>
    <scope>NUCLEOTIDE SEQUENCE [LARGE SCALE GENOMIC DNA]</scope>
    <source>
        <strain evidence="3">VaMs.102 / ATCC MYA-4576 / FGSC 10136</strain>
    </source>
</reference>
<feature type="compositionally biased region" description="Basic and acidic residues" evidence="1">
    <location>
        <begin position="171"/>
        <end position="180"/>
    </location>
</feature>
<organism evidence="3">
    <name type="scientific">Verticillium alfalfae (strain VaMs.102 / ATCC MYA-4576 / FGSC 10136)</name>
    <name type="common">Verticillium wilt of alfalfa</name>
    <name type="synonym">Verticillium albo-atrum</name>
    <dbReference type="NCBI Taxonomy" id="526221"/>
    <lineage>
        <taxon>Eukaryota</taxon>
        <taxon>Fungi</taxon>
        <taxon>Dikarya</taxon>
        <taxon>Ascomycota</taxon>
        <taxon>Pezizomycotina</taxon>
        <taxon>Sordariomycetes</taxon>
        <taxon>Hypocreomycetidae</taxon>
        <taxon>Glomerellales</taxon>
        <taxon>Plectosphaerellaceae</taxon>
        <taxon>Verticillium</taxon>
    </lineage>
</organism>
<dbReference type="AlphaFoldDB" id="C9STD0"/>
<feature type="compositionally biased region" description="Basic residues" evidence="1">
    <location>
        <begin position="142"/>
        <end position="151"/>
    </location>
</feature>
<keyword evidence="3" id="KW-1185">Reference proteome</keyword>
<name>C9STD0_VERA1</name>
<dbReference type="GeneID" id="9529874"/>
<evidence type="ECO:0000313" key="3">
    <source>
        <dbReference type="Proteomes" id="UP000008698"/>
    </source>
</evidence>
<protein>
    <submittedName>
        <fullName evidence="2">Predicted protein</fullName>
    </submittedName>
</protein>
<proteinExistence type="predicted"/>
<feature type="region of interest" description="Disordered" evidence="1">
    <location>
        <begin position="84"/>
        <end position="201"/>
    </location>
</feature>
<evidence type="ECO:0000256" key="1">
    <source>
        <dbReference type="SAM" id="MobiDB-lite"/>
    </source>
</evidence>
<dbReference type="RefSeq" id="XP_003001896.1">
    <property type="nucleotide sequence ID" value="XM_003001850.1"/>
</dbReference>